<evidence type="ECO:0000256" key="1">
    <source>
        <dbReference type="ARBA" id="ARBA00004141"/>
    </source>
</evidence>
<dbReference type="Pfam" id="PF07681">
    <property type="entry name" value="DoxX"/>
    <property type="match status" value="1"/>
</dbReference>
<organism evidence="6 7">
    <name type="scientific">Streptomyces africanus</name>
    <dbReference type="NCBI Taxonomy" id="231024"/>
    <lineage>
        <taxon>Bacteria</taxon>
        <taxon>Bacillati</taxon>
        <taxon>Actinomycetota</taxon>
        <taxon>Actinomycetes</taxon>
        <taxon>Kitasatosporales</taxon>
        <taxon>Streptomycetaceae</taxon>
        <taxon>Streptomyces</taxon>
    </lineage>
</organism>
<proteinExistence type="predicted"/>
<keyword evidence="4 5" id="KW-0472">Membrane</keyword>
<dbReference type="RefSeq" id="WP_307179001.1">
    <property type="nucleotide sequence ID" value="NZ_JAUSYP010000001.1"/>
</dbReference>
<name>A0ABU0R0G1_9ACTN</name>
<comment type="subcellular location">
    <subcellularLocation>
        <location evidence="1">Membrane</location>
        <topology evidence="1">Multi-pass membrane protein</topology>
    </subcellularLocation>
</comment>
<dbReference type="Proteomes" id="UP001232755">
    <property type="component" value="Unassembled WGS sequence"/>
</dbReference>
<evidence type="ECO:0000313" key="7">
    <source>
        <dbReference type="Proteomes" id="UP001232755"/>
    </source>
</evidence>
<accession>A0ABU0R0G1</accession>
<dbReference type="EMBL" id="JAUSYP010000001">
    <property type="protein sequence ID" value="MDQ0753122.1"/>
    <property type="molecule type" value="Genomic_DNA"/>
</dbReference>
<feature type="transmembrane region" description="Helical" evidence="5">
    <location>
        <begin position="94"/>
        <end position="111"/>
    </location>
</feature>
<sequence>MTSTSHPSPSVASRRAALGDPGYQAFVILRVGFTVAPILFGLDKFANLLVDWPAYLAPWINDIVPGSAQAAMYAVGVIEIVAGLAVALAPRFGAWLVAGWLAGIIVNLLTIPDYYDIALRDFGLLLGAVALARLAQRYHGERQPH</sequence>
<feature type="transmembrane region" description="Helical" evidence="5">
    <location>
        <begin position="21"/>
        <end position="42"/>
    </location>
</feature>
<evidence type="ECO:0000256" key="2">
    <source>
        <dbReference type="ARBA" id="ARBA00022692"/>
    </source>
</evidence>
<comment type="caution">
    <text evidence="6">The sequence shown here is derived from an EMBL/GenBank/DDBJ whole genome shotgun (WGS) entry which is preliminary data.</text>
</comment>
<keyword evidence="3 5" id="KW-1133">Transmembrane helix</keyword>
<keyword evidence="2 5" id="KW-0812">Transmembrane</keyword>
<keyword evidence="7" id="KW-1185">Reference proteome</keyword>
<feature type="transmembrane region" description="Helical" evidence="5">
    <location>
        <begin position="70"/>
        <end position="89"/>
    </location>
</feature>
<evidence type="ECO:0000256" key="3">
    <source>
        <dbReference type="ARBA" id="ARBA00022989"/>
    </source>
</evidence>
<dbReference type="InterPro" id="IPR032808">
    <property type="entry name" value="DoxX"/>
</dbReference>
<evidence type="ECO:0000313" key="6">
    <source>
        <dbReference type="EMBL" id="MDQ0753122.1"/>
    </source>
</evidence>
<evidence type="ECO:0000256" key="4">
    <source>
        <dbReference type="ARBA" id="ARBA00023136"/>
    </source>
</evidence>
<evidence type="ECO:0000256" key="5">
    <source>
        <dbReference type="SAM" id="Phobius"/>
    </source>
</evidence>
<protein>
    <submittedName>
        <fullName evidence="6">Membrane protein YphA (DoxX/SURF4 family)</fullName>
    </submittedName>
</protein>
<gene>
    <name evidence="6" type="ORF">QF034_007353</name>
</gene>
<reference evidence="6 7" key="1">
    <citation type="submission" date="2023-07" db="EMBL/GenBank/DDBJ databases">
        <title>Comparative genomics of wheat-associated soil bacteria to identify genetic determinants of phenazine resistance.</title>
        <authorList>
            <person name="Mouncey N."/>
        </authorList>
    </citation>
    <scope>NUCLEOTIDE SEQUENCE [LARGE SCALE GENOMIC DNA]</scope>
    <source>
        <strain evidence="6 7">B3I12</strain>
    </source>
</reference>